<evidence type="ECO:0000256" key="1">
    <source>
        <dbReference type="ARBA" id="ARBA00006820"/>
    </source>
</evidence>
<dbReference type="STRING" id="80966.ENSAPOP00000011587"/>
<sequence>TNGTPNRSSKGNNWTEGRSCVRYKCGLLNTIQDVLRQRPNWVEVKDDGEWDFNWCDVGWLRENFGHTYMEEHVRINHFRNHYELTRKNLMVKNLKRYQKNLERDMGRVEASRCDFFPCTFALPSEYHLFVEEFNRSPGSTWIMKPVAKSQGKGIFLFRKLKDIMDWKKVTYIYFNEELLVNRTDKNGHSDGTRSEEQKDFAQVENYVAQRYIEKPYLINGRKFDLRVYVLVTSYVPLKAWLYRDGFARFSGTRFSLSSIDDKYMHLTNVSVQKTAPDYDPEKGCKWQMQQLRRYLTAKHGREMVETLFKEMDNIFVRSLQSVQKVIINDKHCFELYGYDILLDQNLKPWLIEVNASPSHTPSSQEDYEMKCRLLEDTLNVVDMEGRLTGKEKRVGGYDLMWNDGPVYREDVNLQTSGSLCFTANTHLGNLTVPLMQMSWGNSSSHFGAKKKSDNGAKVYLRIQL</sequence>
<dbReference type="FunCoup" id="A0A3Q1F6N5">
    <property type="interactions" value="12"/>
</dbReference>
<dbReference type="Gene3D" id="3.30.470.20">
    <property type="entry name" value="ATP-grasp fold, B domain"/>
    <property type="match status" value="1"/>
</dbReference>
<reference evidence="6" key="1">
    <citation type="submission" date="2025-08" db="UniProtKB">
        <authorList>
            <consortium name="Ensembl"/>
        </authorList>
    </citation>
    <scope>IDENTIFICATION</scope>
</reference>
<keyword evidence="3" id="KW-0547">Nucleotide-binding</keyword>
<reference evidence="6" key="2">
    <citation type="submission" date="2025-09" db="UniProtKB">
        <authorList>
            <consortium name="Ensembl"/>
        </authorList>
    </citation>
    <scope>IDENTIFICATION</scope>
</reference>
<proteinExistence type="inferred from homology"/>
<dbReference type="GO" id="GO:0005524">
    <property type="term" value="F:ATP binding"/>
    <property type="evidence" value="ECO:0007669"/>
    <property type="project" value="UniProtKB-KW"/>
</dbReference>
<dbReference type="PANTHER" id="PTHR12241:SF39">
    <property type="entry name" value="TUBULIN POLYGLUTAMYLASE TTLL9-RELATED"/>
    <property type="match status" value="1"/>
</dbReference>
<organism evidence="6 7">
    <name type="scientific">Acanthochromis polyacanthus</name>
    <name type="common">spiny chromis</name>
    <dbReference type="NCBI Taxonomy" id="80966"/>
    <lineage>
        <taxon>Eukaryota</taxon>
        <taxon>Metazoa</taxon>
        <taxon>Chordata</taxon>
        <taxon>Craniata</taxon>
        <taxon>Vertebrata</taxon>
        <taxon>Euteleostomi</taxon>
        <taxon>Actinopterygii</taxon>
        <taxon>Neopterygii</taxon>
        <taxon>Teleostei</taxon>
        <taxon>Neoteleostei</taxon>
        <taxon>Acanthomorphata</taxon>
        <taxon>Ovalentaria</taxon>
        <taxon>Pomacentridae</taxon>
        <taxon>Acanthochromis</taxon>
    </lineage>
</organism>
<comment type="similarity">
    <text evidence="1">Belongs to the tubulin--tyrosine ligase family.</text>
</comment>
<evidence type="ECO:0000256" key="3">
    <source>
        <dbReference type="ARBA" id="ARBA00022741"/>
    </source>
</evidence>
<dbReference type="Pfam" id="PF03133">
    <property type="entry name" value="TTL"/>
    <property type="match status" value="1"/>
</dbReference>
<keyword evidence="2" id="KW-0436">Ligase</keyword>
<dbReference type="GO" id="GO:0070740">
    <property type="term" value="F:tubulin-glutamic acid ligase activity"/>
    <property type="evidence" value="ECO:0007669"/>
    <property type="project" value="TreeGrafter"/>
</dbReference>
<dbReference type="SUPFAM" id="SSF56059">
    <property type="entry name" value="Glutathione synthetase ATP-binding domain-like"/>
    <property type="match status" value="1"/>
</dbReference>
<accession>A0A3Q1F6N5</accession>
<dbReference type="Gene3D" id="3.30.1490.20">
    <property type="entry name" value="ATP-grasp fold, A domain"/>
    <property type="match status" value="1"/>
</dbReference>
<dbReference type="InterPro" id="IPR013815">
    <property type="entry name" value="ATP_grasp_subdomain_1"/>
</dbReference>
<dbReference type="InterPro" id="IPR004344">
    <property type="entry name" value="TTL/TTLL_fam"/>
</dbReference>
<dbReference type="Proteomes" id="UP000257200">
    <property type="component" value="Unplaced"/>
</dbReference>
<dbReference type="AlphaFoldDB" id="A0A3Q1F6N5"/>
<dbReference type="GeneTree" id="ENSGT00940000159879"/>
<dbReference type="GO" id="GO:0000226">
    <property type="term" value="P:microtubule cytoskeleton organization"/>
    <property type="evidence" value="ECO:0007669"/>
    <property type="project" value="TreeGrafter"/>
</dbReference>
<dbReference type="GO" id="GO:0036064">
    <property type="term" value="C:ciliary basal body"/>
    <property type="evidence" value="ECO:0007669"/>
    <property type="project" value="TreeGrafter"/>
</dbReference>
<dbReference type="Ensembl" id="ENSAPOT00000019196.1">
    <property type="protein sequence ID" value="ENSAPOP00000011587.1"/>
    <property type="gene ID" value="ENSAPOG00000014210.1"/>
</dbReference>
<dbReference type="PROSITE" id="PS51221">
    <property type="entry name" value="TTL"/>
    <property type="match status" value="1"/>
</dbReference>
<evidence type="ECO:0000256" key="5">
    <source>
        <dbReference type="ARBA" id="ARBA00030445"/>
    </source>
</evidence>
<dbReference type="InParanoid" id="A0A3Q1F6N5"/>
<dbReference type="GO" id="GO:0015631">
    <property type="term" value="F:tubulin binding"/>
    <property type="evidence" value="ECO:0007669"/>
    <property type="project" value="TreeGrafter"/>
</dbReference>
<keyword evidence="7" id="KW-1185">Reference proteome</keyword>
<evidence type="ECO:0000256" key="4">
    <source>
        <dbReference type="ARBA" id="ARBA00022840"/>
    </source>
</evidence>
<dbReference type="PANTHER" id="PTHR12241">
    <property type="entry name" value="TUBULIN POLYGLUTAMYLASE"/>
    <property type="match status" value="1"/>
</dbReference>
<evidence type="ECO:0000313" key="7">
    <source>
        <dbReference type="Proteomes" id="UP000257200"/>
    </source>
</evidence>
<protein>
    <recommendedName>
        <fullName evidence="5">Tubulin--tyrosine ligase-like protein 9</fullName>
    </recommendedName>
</protein>
<evidence type="ECO:0000313" key="6">
    <source>
        <dbReference type="Ensembl" id="ENSAPOP00000011587.1"/>
    </source>
</evidence>
<evidence type="ECO:0000256" key="2">
    <source>
        <dbReference type="ARBA" id="ARBA00022598"/>
    </source>
</evidence>
<name>A0A3Q1F6N5_9TELE</name>
<keyword evidence="4" id="KW-0067">ATP-binding</keyword>